<organism evidence="8 9">
    <name type="scientific">Crossiella equi</name>
    <dbReference type="NCBI Taxonomy" id="130796"/>
    <lineage>
        <taxon>Bacteria</taxon>
        <taxon>Bacillati</taxon>
        <taxon>Actinomycetota</taxon>
        <taxon>Actinomycetes</taxon>
        <taxon>Pseudonocardiales</taxon>
        <taxon>Pseudonocardiaceae</taxon>
        <taxon>Crossiella</taxon>
    </lineage>
</organism>
<protein>
    <submittedName>
        <fullName evidence="8">Membrane protein</fullName>
    </submittedName>
</protein>
<sequence>MSTGRWPERVYGVGEEPDPRFTLANERTFLAWIRTSLGLMAAGVAVEALGHPGGGTLRSFLAVALLATGVLVAGSAFFRWASAERAMRRKEPLPGSLLLPVLGAVLVLTGLTAVLLVLL</sequence>
<evidence type="ECO:0000256" key="6">
    <source>
        <dbReference type="SAM" id="Phobius"/>
    </source>
</evidence>
<keyword evidence="2" id="KW-1003">Cell membrane</keyword>
<keyword evidence="9" id="KW-1185">Reference proteome</keyword>
<keyword evidence="3 6" id="KW-0812">Transmembrane</keyword>
<reference evidence="8 9" key="1">
    <citation type="submission" date="2021-03" db="EMBL/GenBank/DDBJ databases">
        <title>Sequencing the genomes of 1000 actinobacteria strains.</title>
        <authorList>
            <person name="Klenk H.-P."/>
        </authorList>
    </citation>
    <scope>NUCLEOTIDE SEQUENCE [LARGE SCALE GENOMIC DNA]</scope>
    <source>
        <strain evidence="8 9">DSM 44580</strain>
    </source>
</reference>
<dbReference type="InterPro" id="IPR052053">
    <property type="entry name" value="IM_YidH-like"/>
</dbReference>
<evidence type="ECO:0000313" key="9">
    <source>
        <dbReference type="Proteomes" id="UP001519363"/>
    </source>
</evidence>
<evidence type="ECO:0000256" key="3">
    <source>
        <dbReference type="ARBA" id="ARBA00022692"/>
    </source>
</evidence>
<feature type="domain" description="DUF202" evidence="7">
    <location>
        <begin position="20"/>
        <end position="86"/>
    </location>
</feature>
<evidence type="ECO:0000256" key="1">
    <source>
        <dbReference type="ARBA" id="ARBA00004651"/>
    </source>
</evidence>
<gene>
    <name evidence="8" type="ORF">JOF53_003367</name>
</gene>
<feature type="transmembrane region" description="Helical" evidence="6">
    <location>
        <begin position="29"/>
        <end position="48"/>
    </location>
</feature>
<dbReference type="PANTHER" id="PTHR34187">
    <property type="entry name" value="FGR18P"/>
    <property type="match status" value="1"/>
</dbReference>
<accession>A0ABS5AD47</accession>
<feature type="transmembrane region" description="Helical" evidence="6">
    <location>
        <begin position="60"/>
        <end position="81"/>
    </location>
</feature>
<evidence type="ECO:0000259" key="7">
    <source>
        <dbReference type="Pfam" id="PF02656"/>
    </source>
</evidence>
<evidence type="ECO:0000313" key="8">
    <source>
        <dbReference type="EMBL" id="MBP2474495.1"/>
    </source>
</evidence>
<comment type="subcellular location">
    <subcellularLocation>
        <location evidence="1">Cell membrane</location>
        <topology evidence="1">Multi-pass membrane protein</topology>
    </subcellularLocation>
</comment>
<dbReference type="Proteomes" id="UP001519363">
    <property type="component" value="Unassembled WGS sequence"/>
</dbReference>
<dbReference type="InterPro" id="IPR003807">
    <property type="entry name" value="DUF202"/>
</dbReference>
<keyword evidence="4 6" id="KW-1133">Transmembrane helix</keyword>
<dbReference type="PANTHER" id="PTHR34187:SF2">
    <property type="entry name" value="DUF202 DOMAIN-CONTAINING PROTEIN"/>
    <property type="match status" value="1"/>
</dbReference>
<name>A0ABS5AD47_9PSEU</name>
<dbReference type="RefSeq" id="WP_209707097.1">
    <property type="nucleotide sequence ID" value="NZ_JAGIOO010000001.1"/>
</dbReference>
<feature type="transmembrane region" description="Helical" evidence="6">
    <location>
        <begin position="93"/>
        <end position="118"/>
    </location>
</feature>
<comment type="caution">
    <text evidence="8">The sequence shown here is derived from an EMBL/GenBank/DDBJ whole genome shotgun (WGS) entry which is preliminary data.</text>
</comment>
<evidence type="ECO:0000256" key="2">
    <source>
        <dbReference type="ARBA" id="ARBA00022475"/>
    </source>
</evidence>
<keyword evidence="5 6" id="KW-0472">Membrane</keyword>
<dbReference type="EMBL" id="JAGIOO010000001">
    <property type="protein sequence ID" value="MBP2474495.1"/>
    <property type="molecule type" value="Genomic_DNA"/>
</dbReference>
<proteinExistence type="predicted"/>
<evidence type="ECO:0000256" key="4">
    <source>
        <dbReference type="ARBA" id="ARBA00022989"/>
    </source>
</evidence>
<dbReference type="Pfam" id="PF02656">
    <property type="entry name" value="DUF202"/>
    <property type="match status" value="1"/>
</dbReference>
<evidence type="ECO:0000256" key="5">
    <source>
        <dbReference type="ARBA" id="ARBA00023136"/>
    </source>
</evidence>